<dbReference type="EMBL" id="JAPDRQ010000331">
    <property type="protein sequence ID" value="KAJ9650553.1"/>
    <property type="molecule type" value="Genomic_DNA"/>
</dbReference>
<organism evidence="1 2">
    <name type="scientific">Neophaeococcomyces mojaviensis</name>
    <dbReference type="NCBI Taxonomy" id="3383035"/>
    <lineage>
        <taxon>Eukaryota</taxon>
        <taxon>Fungi</taxon>
        <taxon>Dikarya</taxon>
        <taxon>Ascomycota</taxon>
        <taxon>Pezizomycotina</taxon>
        <taxon>Eurotiomycetes</taxon>
        <taxon>Chaetothyriomycetidae</taxon>
        <taxon>Chaetothyriales</taxon>
        <taxon>Chaetothyriales incertae sedis</taxon>
        <taxon>Neophaeococcomyces</taxon>
    </lineage>
</organism>
<dbReference type="Proteomes" id="UP001172386">
    <property type="component" value="Unassembled WGS sequence"/>
</dbReference>
<evidence type="ECO:0000313" key="1">
    <source>
        <dbReference type="EMBL" id="KAJ9650553.1"/>
    </source>
</evidence>
<sequence>MTTKEEVTLPLMTVRQLARQGDVTVHVVRNYLRRGLLQAATHTEGGYQLFSTSELLRLHFIRTAQHLGFTLGEIEEIIHHSLLRHSPCPLVRDIIRRRLDDTRQQLDRLLAMHGRMERAIHAWAELPDSIPTGDDVCALIESVAAAEGGGGEFAMTASSPAPSGSRRWVFWIFLALAVFYLAVEHRAHLGGTLRWLPLAILLLCPLMHVFMHKGHGGHGGSGSHGRDGNADDTPHGQHESRSKRAPDSGYGLWLLAAINAAFFIFFAWSFYKPLTRWDWRGFGMFSAFVVALFAEMYGFPLTLYVLGGWLSANYPQVDWLSHDAGHLLEMWFGWRANPHFGPFHIASFVLIGGGFWLLSAAWPVLYRAQREGRLAREGVYARMRHPQYVAFLLVLTGFLLQWPTLLTLASYPVLVWAYARLARREEKDCLSRFGDDYVRYMQEVPAFIPRRRRGPAPSQGETR</sequence>
<reference evidence="1" key="1">
    <citation type="submission" date="2022-10" db="EMBL/GenBank/DDBJ databases">
        <title>Culturing micro-colonial fungi from biological soil crusts in the Mojave desert and describing Neophaeococcomyces mojavensis, and introducing the new genera and species Taxawa tesnikishii.</title>
        <authorList>
            <person name="Kurbessoian T."/>
            <person name="Stajich J.E."/>
        </authorList>
    </citation>
    <scope>NUCLEOTIDE SEQUENCE</scope>
    <source>
        <strain evidence="1">JES_112</strain>
    </source>
</reference>
<protein>
    <submittedName>
        <fullName evidence="1">Uncharacterized protein</fullName>
    </submittedName>
</protein>
<accession>A0ACC2ZSW3</accession>
<keyword evidence="2" id="KW-1185">Reference proteome</keyword>
<proteinExistence type="predicted"/>
<comment type="caution">
    <text evidence="1">The sequence shown here is derived from an EMBL/GenBank/DDBJ whole genome shotgun (WGS) entry which is preliminary data.</text>
</comment>
<evidence type="ECO:0000313" key="2">
    <source>
        <dbReference type="Proteomes" id="UP001172386"/>
    </source>
</evidence>
<name>A0ACC2ZSW3_9EURO</name>
<gene>
    <name evidence="1" type="ORF">H2198_010147</name>
</gene>